<name>A0A6B9GCX0_PANCY</name>
<evidence type="ECO:0000256" key="1">
    <source>
        <dbReference type="ARBA" id="ARBA00010333"/>
    </source>
</evidence>
<dbReference type="SUPFAM" id="SSF53850">
    <property type="entry name" value="Periplasmic binding protein-like II"/>
    <property type="match status" value="1"/>
</dbReference>
<evidence type="ECO:0000259" key="3">
    <source>
        <dbReference type="SMART" id="SM00062"/>
    </source>
</evidence>
<dbReference type="PANTHER" id="PTHR35936">
    <property type="entry name" value="MEMBRANE-BOUND LYTIC MUREIN TRANSGLYCOSYLASE F"/>
    <property type="match status" value="1"/>
</dbReference>
<keyword evidence="2" id="KW-0732">Signal</keyword>
<dbReference type="EMBL" id="CP024770">
    <property type="protein sequence ID" value="QGY33310.1"/>
    <property type="molecule type" value="Genomic_DNA"/>
</dbReference>
<feature type="domain" description="Solute-binding protein family 3/N-terminal" evidence="3">
    <location>
        <begin position="16"/>
        <end position="245"/>
    </location>
</feature>
<reference evidence="4 5" key="1">
    <citation type="submission" date="2017-11" db="EMBL/GenBank/DDBJ databases">
        <title>Genome sequence of Pantoea cypripedii NE1.</title>
        <authorList>
            <person name="Nascimento F.X."/>
        </authorList>
    </citation>
    <scope>NUCLEOTIDE SEQUENCE [LARGE SCALE GENOMIC DNA]</scope>
    <source>
        <strain evidence="4 5">NE1</strain>
        <plasmid evidence="5">pne1b</plasmid>
    </source>
</reference>
<gene>
    <name evidence="4" type="ORF">CUN67_29485</name>
</gene>
<organism evidence="4 5">
    <name type="scientific">Pantoea cypripedii</name>
    <name type="common">Pectobacterium cypripedii</name>
    <name type="synonym">Erwinia cypripedii</name>
    <dbReference type="NCBI Taxonomy" id="55209"/>
    <lineage>
        <taxon>Bacteria</taxon>
        <taxon>Pseudomonadati</taxon>
        <taxon>Pseudomonadota</taxon>
        <taxon>Gammaproteobacteria</taxon>
        <taxon>Enterobacterales</taxon>
        <taxon>Erwiniaceae</taxon>
        <taxon>Pantoea</taxon>
    </lineage>
</organism>
<dbReference type="SMART" id="SM00062">
    <property type="entry name" value="PBPb"/>
    <property type="match status" value="1"/>
</dbReference>
<evidence type="ECO:0000313" key="5">
    <source>
        <dbReference type="Proteomes" id="UP000502005"/>
    </source>
</evidence>
<dbReference type="AlphaFoldDB" id="A0A6B9GCX0"/>
<dbReference type="Pfam" id="PF00497">
    <property type="entry name" value="SBP_bac_3"/>
    <property type="match status" value="1"/>
</dbReference>
<comment type="similarity">
    <text evidence="1">Belongs to the bacterial solute-binding protein 3 family.</text>
</comment>
<proteinExistence type="inferred from homology"/>
<dbReference type="Proteomes" id="UP000502005">
    <property type="component" value="Plasmid pNE1B"/>
</dbReference>
<dbReference type="Gene3D" id="3.40.190.10">
    <property type="entry name" value="Periplasmic binding protein-like II"/>
    <property type="match status" value="2"/>
</dbReference>
<dbReference type="PANTHER" id="PTHR35936:SF17">
    <property type="entry name" value="ARGININE-BINDING EXTRACELLULAR PROTEIN ARTP"/>
    <property type="match status" value="1"/>
</dbReference>
<accession>A0A6B9GCX0</accession>
<evidence type="ECO:0000313" key="4">
    <source>
        <dbReference type="EMBL" id="QGY33310.1"/>
    </source>
</evidence>
<keyword evidence="4" id="KW-0614">Plasmid</keyword>
<dbReference type="InterPro" id="IPR001638">
    <property type="entry name" value="Solute-binding_3/MltF_N"/>
</dbReference>
<dbReference type="CDD" id="cd01004">
    <property type="entry name" value="PBP2_MidA_like"/>
    <property type="match status" value="1"/>
</dbReference>
<geneLocation type="plasmid" evidence="5">
    <name>pne1b</name>
</geneLocation>
<protein>
    <submittedName>
        <fullName evidence="4">ABC transporter substrate-binding protein</fullName>
    </submittedName>
</protein>
<evidence type="ECO:0000256" key="2">
    <source>
        <dbReference type="ARBA" id="ARBA00022729"/>
    </source>
</evidence>
<sequence>MAKEYSLPERLAMSSQITYCSPMDVPPLTFYDENSTPSGLTVEIANRIAKDMGNKKVVWKIIPFSGMIPALLASQCDMIVAQLFDKPERRQVIDIVNYMESSQAIVVAMNNPKKIATLDDLSGKKVAVNNGSTIKTLLDKQSDAFVKAGKPPINIVIFPSDGEAFQALRLGQVDAHGTTMEAAGYYETISKGTFKTAVPAFNKILTGFGIRKEDQQLSAAVHDILTSMQQDGSYQSAFRKWNIEGDRLPQGKL</sequence>